<keyword evidence="3" id="KW-1185">Reference proteome</keyword>
<dbReference type="Proteomes" id="UP000503462">
    <property type="component" value="Chromosome 3"/>
</dbReference>
<evidence type="ECO:0000313" key="3">
    <source>
        <dbReference type="Proteomes" id="UP000503462"/>
    </source>
</evidence>
<proteinExistence type="predicted"/>
<gene>
    <name evidence="2" type="ORF">AMS68_004492</name>
</gene>
<dbReference type="InterPro" id="IPR010730">
    <property type="entry name" value="HET"/>
</dbReference>
<name>A0A6H0XWE1_9PEZI</name>
<reference evidence="2 3" key="1">
    <citation type="journal article" date="2016" name="Sci. Rep.">
        <title>Peltaster fructicola genome reveals evolution from an invasive phytopathogen to an ectophytic parasite.</title>
        <authorList>
            <person name="Xu C."/>
            <person name="Chen H."/>
            <person name="Gleason M.L."/>
            <person name="Xu J.R."/>
            <person name="Liu H."/>
            <person name="Zhang R."/>
            <person name="Sun G."/>
        </authorList>
    </citation>
    <scope>NUCLEOTIDE SEQUENCE [LARGE SCALE GENOMIC DNA]</scope>
    <source>
        <strain evidence="2 3">LNHT1506</strain>
    </source>
</reference>
<protein>
    <recommendedName>
        <fullName evidence="1">Heterokaryon incompatibility domain-containing protein</fullName>
    </recommendedName>
</protein>
<dbReference type="EMBL" id="CP051141">
    <property type="protein sequence ID" value="QIW98974.1"/>
    <property type="molecule type" value="Genomic_DNA"/>
</dbReference>
<dbReference type="Pfam" id="PF06985">
    <property type="entry name" value="HET"/>
    <property type="match status" value="1"/>
</dbReference>
<dbReference type="AlphaFoldDB" id="A0A6H0XWE1"/>
<dbReference type="PANTHER" id="PTHR33112:SF8">
    <property type="entry name" value="HETEROKARYON INCOMPATIBILITY DOMAIN-CONTAINING PROTEIN"/>
    <property type="match status" value="1"/>
</dbReference>
<dbReference type="OrthoDB" id="5362512at2759"/>
<dbReference type="PANTHER" id="PTHR33112">
    <property type="entry name" value="DOMAIN PROTEIN, PUTATIVE-RELATED"/>
    <property type="match status" value="1"/>
</dbReference>
<organism evidence="2 3">
    <name type="scientific">Peltaster fructicola</name>
    <dbReference type="NCBI Taxonomy" id="286661"/>
    <lineage>
        <taxon>Eukaryota</taxon>
        <taxon>Fungi</taxon>
        <taxon>Dikarya</taxon>
        <taxon>Ascomycota</taxon>
        <taxon>Pezizomycotina</taxon>
        <taxon>Dothideomycetes</taxon>
        <taxon>Dothideomycetes incertae sedis</taxon>
        <taxon>Peltaster</taxon>
    </lineage>
</organism>
<evidence type="ECO:0000259" key="1">
    <source>
        <dbReference type="Pfam" id="PF06985"/>
    </source>
</evidence>
<sequence length="675" mass="76238">MSTEVKSPSEEVKLQLEQWYKDHQASKGGQSDNSFAWPNDQEVNNNISWIDFEQRIARATQWQQGHTPFCCSCVANFEAWPTQVNYSRVDLPSTYTLTNMMDAAEKGCKSCSFGSLNSGRQSVCGPSISLTKDSFFWEGVYPFHSASRTLGKDIEGTEVGFRIRSATETEQHYDMQPDTLSIARQWLANCRSSHTMCHTGRTFKRPSRILSIAGTTPRVQPTSPFEIMPHYATLSYTWGCDNFLKLTGETLADLSTAIAMDALPKTFVEAIDVAKGLAIDYIWIDALCIIQGSEADWMRESSLMRDIYGGAVLNIAANSSTNVHKGGLRSVQSTRHQFTARVKSEELVMVKPIDNFETYGCLRLRAWTLQERLLATRNLYMGDRGVHWHCQALYARQDDPTGTSNPNELPDEMMPQTQWSWAAIAAEYSHASLTFGKDRLPALAGIARLHAENTGDTYIVGMWKRTIVRELCWLTVRSSSTYLEWRAPSWSWLSVDTPVFYSSTDSEMHARLCDQYASFIDVDIKLTGDDTFGPITAARLQLAYTALLSGNCTSRQSSLNSLRREVEVTLNELEGSVTVYLDWDHDTQTSVYLLPLISTLFSDLPVVHGIALLPSQEQQDCFKRIGYFQSWDWWQAWYWSGGKPTGPPPAIQERLVHWLESRRVDVVHQATITLV</sequence>
<evidence type="ECO:0000313" key="2">
    <source>
        <dbReference type="EMBL" id="QIW98974.1"/>
    </source>
</evidence>
<feature type="domain" description="Heterokaryon incompatibility" evidence="1">
    <location>
        <begin position="231"/>
        <end position="371"/>
    </location>
</feature>
<accession>A0A6H0XWE1</accession>